<reference evidence="2 3" key="1">
    <citation type="submission" date="2016-10" db="EMBL/GenBank/DDBJ databases">
        <authorList>
            <person name="de Groot N.N."/>
        </authorList>
    </citation>
    <scope>NUCLEOTIDE SEQUENCE [LARGE SCALE GENOMIC DNA]</scope>
    <source>
        <strain evidence="2 3">AA1</strain>
    </source>
</reference>
<protein>
    <submittedName>
        <fullName evidence="2">Uncharacterized protein</fullName>
    </submittedName>
</protein>
<evidence type="ECO:0000256" key="1">
    <source>
        <dbReference type="SAM" id="Phobius"/>
    </source>
</evidence>
<keyword evidence="3" id="KW-1185">Reference proteome</keyword>
<accession>A0A1G5HWE7</accession>
<dbReference type="EMBL" id="FMUX01000016">
    <property type="protein sequence ID" value="SCY67620.1"/>
    <property type="molecule type" value="Genomic_DNA"/>
</dbReference>
<keyword evidence="1" id="KW-0812">Transmembrane</keyword>
<dbReference type="RefSeq" id="WP_092212914.1">
    <property type="nucleotide sequence ID" value="NZ_FMUX01000016.1"/>
</dbReference>
<name>A0A1G5HWE7_9BACT</name>
<proteinExistence type="predicted"/>
<feature type="transmembrane region" description="Helical" evidence="1">
    <location>
        <begin position="76"/>
        <end position="94"/>
    </location>
</feature>
<evidence type="ECO:0000313" key="3">
    <source>
        <dbReference type="Proteomes" id="UP000198870"/>
    </source>
</evidence>
<dbReference type="Proteomes" id="UP000198870">
    <property type="component" value="Unassembled WGS sequence"/>
</dbReference>
<organism evidence="2 3">
    <name type="scientific">Desulfoluna spongiiphila</name>
    <dbReference type="NCBI Taxonomy" id="419481"/>
    <lineage>
        <taxon>Bacteria</taxon>
        <taxon>Pseudomonadati</taxon>
        <taxon>Thermodesulfobacteriota</taxon>
        <taxon>Desulfobacteria</taxon>
        <taxon>Desulfobacterales</taxon>
        <taxon>Desulfolunaceae</taxon>
        <taxon>Desulfoluna</taxon>
    </lineage>
</organism>
<feature type="transmembrane region" description="Helical" evidence="1">
    <location>
        <begin position="6"/>
        <end position="36"/>
    </location>
</feature>
<dbReference type="AlphaFoldDB" id="A0A1G5HWE7"/>
<sequence>MNFGGIHFFVSLLLLAGCVCVTVSMLYLGYLITLLLRTVLYKARYSVAEKNWIQGSGPAPQDVLSRPSWHCRNGQLAKKFFIVCMAFLSLIYVYQRSQWMRNGNAYYEAREYWVVGQVVNYHRMVLGQYLHPENPMHYPYTLFLKAVYRMGVKYLPENDGERYVWMNQWFLYHYTRKKDRPYFVTDKRYEPKMVTLLDACWSSLEGMASNEYQDKRMIRQYALGYPNLASYYSILQSHYTGKLFGGGTLRRKDPVLMGKLYELFVWLDNVESVWAENGYEDEVKGRYSWVSACRQDALMNILQNLSLSLAITGEFRCDHPLVERLYEEYLNAMSDDPERNTFLQYKKRNVKQAKLLYKSAVYGAIGSSGYYLLKHMCGREFPEEKYVVVSRQGHSCNFKTKRSIEFVYREELMNIIEAAR</sequence>
<gene>
    <name evidence="2" type="ORF">SAMN05216233_1163</name>
</gene>
<keyword evidence="1" id="KW-0472">Membrane</keyword>
<keyword evidence="1" id="KW-1133">Transmembrane helix</keyword>
<evidence type="ECO:0000313" key="2">
    <source>
        <dbReference type="EMBL" id="SCY67620.1"/>
    </source>
</evidence>
<dbReference type="OrthoDB" id="5432345at2"/>